<keyword evidence="5 11" id="KW-0812">Transmembrane</keyword>
<dbReference type="STRING" id="1397694.GCA_000702585_02101"/>
<evidence type="ECO:0000313" key="14">
    <source>
        <dbReference type="EMBL" id="STO08234.1"/>
    </source>
</evidence>
<dbReference type="CDD" id="cd18773">
    <property type="entry name" value="PDC1_HK_sensor"/>
    <property type="match status" value="1"/>
</dbReference>
<proteinExistence type="inferred from homology"/>
<feature type="domain" description="HAMP" evidence="13">
    <location>
        <begin position="302"/>
        <end position="354"/>
    </location>
</feature>
<dbReference type="EMBL" id="UGGP01000001">
    <property type="protein sequence ID" value="STO08234.1"/>
    <property type="molecule type" value="Genomic_DNA"/>
</dbReference>
<dbReference type="InterPro" id="IPR003660">
    <property type="entry name" value="HAMP_dom"/>
</dbReference>
<evidence type="ECO:0000256" key="11">
    <source>
        <dbReference type="SAM" id="Phobius"/>
    </source>
</evidence>
<accession>A0A377FUJ3</accession>
<dbReference type="Pfam" id="PF02743">
    <property type="entry name" value="dCache_1"/>
    <property type="match status" value="1"/>
</dbReference>
<feature type="transmembrane region" description="Helical" evidence="11">
    <location>
        <begin position="278"/>
        <end position="301"/>
    </location>
</feature>
<evidence type="ECO:0000256" key="5">
    <source>
        <dbReference type="ARBA" id="ARBA00022692"/>
    </source>
</evidence>
<evidence type="ECO:0000256" key="2">
    <source>
        <dbReference type="ARBA" id="ARBA00022475"/>
    </source>
</evidence>
<dbReference type="CDD" id="cd12912">
    <property type="entry name" value="PDC2_MCP_like"/>
    <property type="match status" value="1"/>
</dbReference>
<feature type="domain" description="Methyl-accepting transducer" evidence="12">
    <location>
        <begin position="373"/>
        <end position="609"/>
    </location>
</feature>
<dbReference type="GO" id="GO:0006935">
    <property type="term" value="P:chemotaxis"/>
    <property type="evidence" value="ECO:0007669"/>
    <property type="project" value="UniProtKB-KW"/>
</dbReference>
<dbReference type="Proteomes" id="UP000254060">
    <property type="component" value="Unassembled WGS sequence"/>
</dbReference>
<evidence type="ECO:0000256" key="8">
    <source>
        <dbReference type="ARBA" id="ARBA00023224"/>
    </source>
</evidence>
<dbReference type="SMART" id="SM00304">
    <property type="entry name" value="HAMP"/>
    <property type="match status" value="1"/>
</dbReference>
<comment type="similarity">
    <text evidence="9">Belongs to the methyl-accepting chemotaxis (MCP) protein family.</text>
</comment>
<gene>
    <name evidence="14" type="primary">mcpB_4</name>
    <name evidence="14" type="ORF">NCTC13163_01604</name>
</gene>
<evidence type="ECO:0000256" key="9">
    <source>
        <dbReference type="ARBA" id="ARBA00029447"/>
    </source>
</evidence>
<dbReference type="SMART" id="SM00283">
    <property type="entry name" value="MA"/>
    <property type="match status" value="1"/>
</dbReference>
<dbReference type="GO" id="GO:0005886">
    <property type="term" value="C:plasma membrane"/>
    <property type="evidence" value="ECO:0007669"/>
    <property type="project" value="UniProtKB-SubCell"/>
</dbReference>
<dbReference type="GO" id="GO:0007165">
    <property type="term" value="P:signal transduction"/>
    <property type="evidence" value="ECO:0007669"/>
    <property type="project" value="UniProtKB-KW"/>
</dbReference>
<sequence>MNRKSTRTISIKQKLIIMSALVLLIPSLLIGFVAYGQAKQKIKDQILQSAHAGVERMDVEINNLIGPIKGDVDFFADRIDATLYEEGDANEALAEKFVEYLATHPDVTNIYYASSEGSMTIYPEQTLPDDYDPRTRPWYEAAEAAGAQVVITDPYVDAASQKMMVTLSREATDGRGVIAVDVDVNDVATVAASIQIGKDGYVTILDRTERFVTHPTLAAGETASGDWVEPLYSQAADSFAYTFEGEAKQMDFMTNELTGWKVAGTLYEAEIQQETVGILWTTLAVIAAMVLVASVLLYFVIRSIVRPLNRLTEGAERIQQGDLTELIPVDSNDEVGRVSVSFNEMTQSLRTIIARLDESIGQVAASSQELMANSAQNTASSEQVAGAVQQMAAGADDSKRQLDDNAVSLQAITSGIMRIAESSTDVSELSRETAMEAEDGTSAVTENVAQMRAIDTSVESFAHVIESLSHRSNEIGNIVDVINGIAAQTNLLALNAAIEAARAGENGKGFAVVASEVRKLAEQSQQSTKQIAHLIERIKQETEQSVVLMKEVSAHTKAGLETTENTVARFHKIMARTQEMTPRIEDVTATVEEIAANVEEVSAAATQIAHIAEENSSASKQVAATTEDQLGSMEEVSQSAKALADMAEELQELVSRFTI</sequence>
<protein>
    <submittedName>
        <fullName evidence="14">H3</fullName>
    </submittedName>
</protein>
<keyword evidence="7 11" id="KW-0472">Membrane</keyword>
<dbReference type="Pfam" id="PF00672">
    <property type="entry name" value="HAMP"/>
    <property type="match status" value="1"/>
</dbReference>
<evidence type="ECO:0000256" key="3">
    <source>
        <dbReference type="ARBA" id="ARBA00022481"/>
    </source>
</evidence>
<reference evidence="14 15" key="1">
    <citation type="submission" date="2018-06" db="EMBL/GenBank/DDBJ databases">
        <authorList>
            <consortium name="Pathogen Informatics"/>
            <person name="Doyle S."/>
        </authorList>
    </citation>
    <scope>NUCLEOTIDE SEQUENCE [LARGE SCALE GENOMIC DNA]</scope>
    <source>
        <strain evidence="14 15">NCTC13163</strain>
    </source>
</reference>
<comment type="subcellular location">
    <subcellularLocation>
        <location evidence="1">Cell membrane</location>
        <topology evidence="1">Multi-pass membrane protein</topology>
    </subcellularLocation>
</comment>
<dbReference type="Gene3D" id="3.30.450.20">
    <property type="entry name" value="PAS domain"/>
    <property type="match status" value="2"/>
</dbReference>
<dbReference type="Pfam" id="PF00015">
    <property type="entry name" value="MCPsignal"/>
    <property type="match status" value="1"/>
</dbReference>
<evidence type="ECO:0000256" key="7">
    <source>
        <dbReference type="ARBA" id="ARBA00023136"/>
    </source>
</evidence>
<dbReference type="SUPFAM" id="SSF103190">
    <property type="entry name" value="Sensory domain-like"/>
    <property type="match status" value="1"/>
</dbReference>
<dbReference type="PANTHER" id="PTHR32089">
    <property type="entry name" value="METHYL-ACCEPTING CHEMOTAXIS PROTEIN MCPB"/>
    <property type="match status" value="1"/>
</dbReference>
<evidence type="ECO:0000259" key="12">
    <source>
        <dbReference type="PROSITE" id="PS50111"/>
    </source>
</evidence>
<dbReference type="CDD" id="cd06225">
    <property type="entry name" value="HAMP"/>
    <property type="match status" value="1"/>
</dbReference>
<evidence type="ECO:0000256" key="10">
    <source>
        <dbReference type="PROSITE-ProRule" id="PRU00284"/>
    </source>
</evidence>
<dbReference type="InterPro" id="IPR029151">
    <property type="entry name" value="Sensor-like_sf"/>
</dbReference>
<evidence type="ECO:0000259" key="13">
    <source>
        <dbReference type="PROSITE" id="PS50885"/>
    </source>
</evidence>
<dbReference type="InterPro" id="IPR033479">
    <property type="entry name" value="dCache_1"/>
</dbReference>
<dbReference type="PROSITE" id="PS50885">
    <property type="entry name" value="HAMP"/>
    <property type="match status" value="1"/>
</dbReference>
<dbReference type="PANTHER" id="PTHR32089:SF114">
    <property type="entry name" value="METHYL-ACCEPTING CHEMOTAXIS PROTEIN MCPB"/>
    <property type="match status" value="1"/>
</dbReference>
<dbReference type="Gene3D" id="1.10.287.950">
    <property type="entry name" value="Methyl-accepting chemotaxis protein"/>
    <property type="match status" value="1"/>
</dbReference>
<dbReference type="RefSeq" id="WP_029335154.1">
    <property type="nucleotide sequence ID" value="NZ_UGGP01000001.1"/>
</dbReference>
<keyword evidence="6 11" id="KW-1133">Transmembrane helix</keyword>
<evidence type="ECO:0000256" key="4">
    <source>
        <dbReference type="ARBA" id="ARBA00022500"/>
    </source>
</evidence>
<dbReference type="AlphaFoldDB" id="A0A377FUJ3"/>
<organism evidence="14 15">
    <name type="scientific">Exiguobacterium aurantiacum</name>
    <dbReference type="NCBI Taxonomy" id="33987"/>
    <lineage>
        <taxon>Bacteria</taxon>
        <taxon>Bacillati</taxon>
        <taxon>Bacillota</taxon>
        <taxon>Bacilli</taxon>
        <taxon>Bacillales</taxon>
        <taxon>Bacillales Family XII. Incertae Sedis</taxon>
        <taxon>Exiguobacterium</taxon>
    </lineage>
</organism>
<evidence type="ECO:0000256" key="6">
    <source>
        <dbReference type="ARBA" id="ARBA00022989"/>
    </source>
</evidence>
<evidence type="ECO:0000313" key="15">
    <source>
        <dbReference type="Proteomes" id="UP000254060"/>
    </source>
</evidence>
<dbReference type="PROSITE" id="PS50111">
    <property type="entry name" value="CHEMOTAXIS_TRANSDUC_2"/>
    <property type="match status" value="1"/>
</dbReference>
<evidence type="ECO:0000256" key="1">
    <source>
        <dbReference type="ARBA" id="ARBA00004651"/>
    </source>
</evidence>
<dbReference type="CDD" id="cd11386">
    <property type="entry name" value="MCP_signal"/>
    <property type="match status" value="1"/>
</dbReference>
<keyword evidence="8 10" id="KW-0807">Transducer</keyword>
<keyword evidence="2" id="KW-1003">Cell membrane</keyword>
<dbReference type="SUPFAM" id="SSF58104">
    <property type="entry name" value="Methyl-accepting chemotaxis protein (MCP) signaling domain"/>
    <property type="match status" value="1"/>
</dbReference>
<dbReference type="InterPro" id="IPR004089">
    <property type="entry name" value="MCPsignal_dom"/>
</dbReference>
<keyword evidence="3" id="KW-0488">Methylation</keyword>
<keyword evidence="4" id="KW-0145">Chemotaxis</keyword>
<name>A0A377FUJ3_9BACL</name>